<reference evidence="8 9" key="1">
    <citation type="journal article" date="2022" name="bioRxiv">
        <title>Genomics of Preaxostyla Flagellates Illuminates Evolutionary Transitions and the Path Towards Mitochondrial Loss.</title>
        <authorList>
            <person name="Novak L.V.F."/>
            <person name="Treitli S.C."/>
            <person name="Pyrih J."/>
            <person name="Halakuc P."/>
            <person name="Pipaliya S.V."/>
            <person name="Vacek V."/>
            <person name="Brzon O."/>
            <person name="Soukal P."/>
            <person name="Eme L."/>
            <person name="Dacks J.B."/>
            <person name="Karnkowska A."/>
            <person name="Elias M."/>
            <person name="Hampl V."/>
        </authorList>
    </citation>
    <scope>NUCLEOTIDE SEQUENCE [LARGE SCALE GENOMIC DNA]</scope>
    <source>
        <strain evidence="8">NAU3</strain>
        <tissue evidence="8">Gut</tissue>
    </source>
</reference>
<dbReference type="PROSITE" id="PS00108">
    <property type="entry name" value="PROTEIN_KINASE_ST"/>
    <property type="match status" value="1"/>
</dbReference>
<keyword evidence="9" id="KW-1185">Reference proteome</keyword>
<feature type="domain" description="Protein kinase" evidence="7">
    <location>
        <begin position="38"/>
        <end position="367"/>
    </location>
</feature>
<keyword evidence="3" id="KW-0547">Nucleotide-binding</keyword>
<feature type="region of interest" description="Disordered" evidence="6">
    <location>
        <begin position="1"/>
        <end position="97"/>
    </location>
</feature>
<evidence type="ECO:0000256" key="1">
    <source>
        <dbReference type="ARBA" id="ARBA00022527"/>
    </source>
</evidence>
<dbReference type="SMART" id="SM00220">
    <property type="entry name" value="S_TKc"/>
    <property type="match status" value="1"/>
</dbReference>
<dbReference type="Proteomes" id="UP001281761">
    <property type="component" value="Unassembled WGS sequence"/>
</dbReference>
<evidence type="ECO:0000256" key="4">
    <source>
        <dbReference type="ARBA" id="ARBA00022777"/>
    </source>
</evidence>
<keyword evidence="2 8" id="KW-0808">Transferase</keyword>
<evidence type="ECO:0000256" key="3">
    <source>
        <dbReference type="ARBA" id="ARBA00022741"/>
    </source>
</evidence>
<comment type="caution">
    <text evidence="8">The sequence shown here is derived from an EMBL/GenBank/DDBJ whole genome shotgun (WGS) entry which is preliminary data.</text>
</comment>
<feature type="compositionally biased region" description="Polar residues" evidence="6">
    <location>
        <begin position="1"/>
        <end position="14"/>
    </location>
</feature>
<dbReference type="PANTHER" id="PTHR24350">
    <property type="entry name" value="SERINE/THREONINE-PROTEIN KINASE IAL-RELATED"/>
    <property type="match status" value="1"/>
</dbReference>
<organism evidence="8 9">
    <name type="scientific">Blattamonas nauphoetae</name>
    <dbReference type="NCBI Taxonomy" id="2049346"/>
    <lineage>
        <taxon>Eukaryota</taxon>
        <taxon>Metamonada</taxon>
        <taxon>Preaxostyla</taxon>
        <taxon>Oxymonadida</taxon>
        <taxon>Blattamonas</taxon>
    </lineage>
</organism>
<evidence type="ECO:0000256" key="6">
    <source>
        <dbReference type="SAM" id="MobiDB-lite"/>
    </source>
</evidence>
<keyword evidence="4 8" id="KW-0418">Kinase</keyword>
<dbReference type="InterPro" id="IPR008271">
    <property type="entry name" value="Ser/Thr_kinase_AS"/>
</dbReference>
<dbReference type="InterPro" id="IPR000719">
    <property type="entry name" value="Prot_kinase_dom"/>
</dbReference>
<accession>A0ABQ9XAW9</accession>
<evidence type="ECO:0000313" key="9">
    <source>
        <dbReference type="Proteomes" id="UP001281761"/>
    </source>
</evidence>
<evidence type="ECO:0000256" key="5">
    <source>
        <dbReference type="ARBA" id="ARBA00022840"/>
    </source>
</evidence>
<dbReference type="EC" id="2.7.11.1" evidence="8"/>
<dbReference type="InterPro" id="IPR030616">
    <property type="entry name" value="Aur-like"/>
</dbReference>
<dbReference type="InterPro" id="IPR011009">
    <property type="entry name" value="Kinase-like_dom_sf"/>
</dbReference>
<dbReference type="Gene3D" id="1.10.510.10">
    <property type="entry name" value="Transferase(Phosphotransferase) domain 1"/>
    <property type="match status" value="1"/>
</dbReference>
<dbReference type="Pfam" id="PF00069">
    <property type="entry name" value="Pkinase"/>
    <property type="match status" value="1"/>
</dbReference>
<evidence type="ECO:0000256" key="2">
    <source>
        <dbReference type="ARBA" id="ARBA00022679"/>
    </source>
</evidence>
<dbReference type="SUPFAM" id="SSF56112">
    <property type="entry name" value="Protein kinase-like (PK-like)"/>
    <property type="match status" value="1"/>
</dbReference>
<gene>
    <name evidence="8" type="ORF">BLNAU_17685</name>
</gene>
<feature type="compositionally biased region" description="Basic residues" evidence="6">
    <location>
        <begin position="87"/>
        <end position="97"/>
    </location>
</feature>
<sequence>MMPETSEMQSNQLDRSSRLPPGKSRYHQSCLPPSPTPHKLLRPVLRRAFPSPHLDREREIPNSSSESSSSPNTAATTLLTNKEKKSPHVRNGGHRLRNFFRRMEKDRKSHEPAPTQPGYSRLQSTVTPIQATRTQAPDQLPGGFSLVDYNESMINHASTNDSEDEELVVLGHYDPDGEPISLYAPHDNIIKCYGYFHDEKTIYIIMELAPDGELYHRLTQRGKFPEDEAANYLVQIAHALQYLHEKHIIHRDLKPENILLGREGKLKLSDFGCSALTPQGTRKTFCGTTEYIPPEMFQYKEYSFSADIWSFGILVYELVCGRTPFFHEEAKQIQAAVIQGRITFPRDVSHEFQDLVKMVFPFFVQTF</sequence>
<evidence type="ECO:0000259" key="7">
    <source>
        <dbReference type="PROSITE" id="PS50011"/>
    </source>
</evidence>
<dbReference type="EMBL" id="JARBJD010000203">
    <property type="protein sequence ID" value="KAK2947365.1"/>
    <property type="molecule type" value="Genomic_DNA"/>
</dbReference>
<name>A0ABQ9XAW9_9EUKA</name>
<evidence type="ECO:0000313" key="8">
    <source>
        <dbReference type="EMBL" id="KAK2947365.1"/>
    </source>
</evidence>
<protein>
    <submittedName>
        <fullName evidence="8">Aurora kinase</fullName>
        <ecNumber evidence="8">2.7.11.1</ecNumber>
    </submittedName>
</protein>
<dbReference type="GO" id="GO:0004674">
    <property type="term" value="F:protein serine/threonine kinase activity"/>
    <property type="evidence" value="ECO:0007669"/>
    <property type="project" value="UniProtKB-EC"/>
</dbReference>
<proteinExistence type="predicted"/>
<feature type="compositionally biased region" description="Low complexity" evidence="6">
    <location>
        <begin position="61"/>
        <end position="80"/>
    </location>
</feature>
<feature type="region of interest" description="Disordered" evidence="6">
    <location>
        <begin position="103"/>
        <end position="122"/>
    </location>
</feature>
<keyword evidence="1" id="KW-0723">Serine/threonine-protein kinase</keyword>
<keyword evidence="5" id="KW-0067">ATP-binding</keyword>
<dbReference type="PROSITE" id="PS50011">
    <property type="entry name" value="PROTEIN_KINASE_DOM"/>
    <property type="match status" value="1"/>
</dbReference>